<dbReference type="InterPro" id="IPR009071">
    <property type="entry name" value="HMG_box_dom"/>
</dbReference>
<dbReference type="SUPFAM" id="SSF47095">
    <property type="entry name" value="HMG-box"/>
    <property type="match status" value="1"/>
</dbReference>
<evidence type="ECO:0000313" key="4">
    <source>
        <dbReference type="Proteomes" id="UP000187203"/>
    </source>
</evidence>
<sequence>MSDQMPEALRDSSCIIGSAINSASEFPPASDVDGFRQFTVKAIDLRKELKDPNVQKREKSKKQFNEEHPDKSYSADVFKDFATKWECMTNAEKAPYVQEVEKQMRKTPLQEAEK</sequence>
<organism evidence="3 4">
    <name type="scientific">Corchorus olitorius</name>
    <dbReference type="NCBI Taxonomy" id="93759"/>
    <lineage>
        <taxon>Eukaryota</taxon>
        <taxon>Viridiplantae</taxon>
        <taxon>Streptophyta</taxon>
        <taxon>Embryophyta</taxon>
        <taxon>Tracheophyta</taxon>
        <taxon>Spermatophyta</taxon>
        <taxon>Magnoliopsida</taxon>
        <taxon>eudicotyledons</taxon>
        <taxon>Gunneridae</taxon>
        <taxon>Pentapetalae</taxon>
        <taxon>rosids</taxon>
        <taxon>malvids</taxon>
        <taxon>Malvales</taxon>
        <taxon>Malvaceae</taxon>
        <taxon>Grewioideae</taxon>
        <taxon>Apeibeae</taxon>
        <taxon>Corchorus</taxon>
    </lineage>
</organism>
<comment type="caution">
    <text evidence="3">The sequence shown here is derived from an EMBL/GenBank/DDBJ whole genome shotgun (WGS) entry which is preliminary data.</text>
</comment>
<dbReference type="OrthoDB" id="10477476at2759"/>
<gene>
    <name evidence="3" type="ORF">COLO4_08260</name>
</gene>
<reference evidence="4" key="1">
    <citation type="submission" date="2013-09" db="EMBL/GenBank/DDBJ databases">
        <title>Corchorus olitorius genome sequencing.</title>
        <authorList>
            <person name="Alam M."/>
            <person name="Haque M.S."/>
            <person name="Islam M.S."/>
            <person name="Emdad E.M."/>
            <person name="Islam M.M."/>
            <person name="Ahmed B."/>
            <person name="Halim A."/>
            <person name="Hossen Q.M.M."/>
            <person name="Hossain M.Z."/>
            <person name="Ahmed R."/>
            <person name="Khan M.M."/>
            <person name="Islam R."/>
            <person name="Rashid M.M."/>
            <person name="Khan S.A."/>
            <person name="Rahman M.S."/>
            <person name="Alam M."/>
            <person name="Yahiya A.S."/>
            <person name="Khan M.S."/>
            <person name="Azam M.S."/>
            <person name="Haque T."/>
            <person name="Lashkar M.Z.H."/>
            <person name="Akhand A.I."/>
            <person name="Morshed G."/>
            <person name="Roy S."/>
            <person name="Uddin K.S."/>
            <person name="Rabeya T."/>
            <person name="Hossain A.S."/>
            <person name="Chowdhury A."/>
            <person name="Snigdha A.R."/>
            <person name="Mortoza M.S."/>
            <person name="Matin S.A."/>
            <person name="Hoque S.M.E."/>
            <person name="Islam M.K."/>
            <person name="Roy D.K."/>
            <person name="Haider R."/>
            <person name="Moosa M.M."/>
            <person name="Elias S.M."/>
            <person name="Hasan A.M."/>
            <person name="Jahan S."/>
            <person name="Shafiuddin M."/>
            <person name="Mahmood N."/>
            <person name="Shommy N.S."/>
        </authorList>
    </citation>
    <scope>NUCLEOTIDE SEQUENCE [LARGE SCALE GENOMIC DNA]</scope>
    <source>
        <strain evidence="4">cv. O-4</strain>
    </source>
</reference>
<evidence type="ECO:0000313" key="3">
    <source>
        <dbReference type="EMBL" id="OMP06222.1"/>
    </source>
</evidence>
<accession>A0A1R3KGK9</accession>
<dbReference type="AlphaFoldDB" id="A0A1R3KGK9"/>
<protein>
    <recommendedName>
        <fullName evidence="2">HMG box domain-containing protein</fullName>
    </recommendedName>
</protein>
<evidence type="ECO:0000259" key="2">
    <source>
        <dbReference type="Pfam" id="PF00505"/>
    </source>
</evidence>
<dbReference type="Pfam" id="PF00505">
    <property type="entry name" value="HMG_box"/>
    <property type="match status" value="1"/>
</dbReference>
<dbReference type="InterPro" id="IPR036910">
    <property type="entry name" value="HMG_box_dom_sf"/>
</dbReference>
<dbReference type="Proteomes" id="UP000187203">
    <property type="component" value="Unassembled WGS sequence"/>
</dbReference>
<dbReference type="Gene3D" id="1.10.30.10">
    <property type="entry name" value="High mobility group box domain"/>
    <property type="match status" value="1"/>
</dbReference>
<name>A0A1R3KGK9_9ROSI</name>
<feature type="domain" description="HMG box" evidence="2">
    <location>
        <begin position="59"/>
        <end position="103"/>
    </location>
</feature>
<feature type="region of interest" description="Disordered" evidence="1">
    <location>
        <begin position="51"/>
        <end position="71"/>
    </location>
</feature>
<keyword evidence="4" id="KW-1185">Reference proteome</keyword>
<evidence type="ECO:0000256" key="1">
    <source>
        <dbReference type="SAM" id="MobiDB-lite"/>
    </source>
</evidence>
<dbReference type="EMBL" id="AWUE01013685">
    <property type="protein sequence ID" value="OMP06222.1"/>
    <property type="molecule type" value="Genomic_DNA"/>
</dbReference>
<proteinExistence type="predicted"/>